<accession>A0AAU9IP48</accession>
<reference evidence="2" key="1">
    <citation type="submission" date="2021-09" db="EMBL/GenBank/DDBJ databases">
        <authorList>
            <consortium name="AG Swart"/>
            <person name="Singh M."/>
            <person name="Singh A."/>
            <person name="Seah K."/>
            <person name="Emmerich C."/>
        </authorList>
    </citation>
    <scope>NUCLEOTIDE SEQUENCE</scope>
    <source>
        <strain evidence="2">ATCC30299</strain>
    </source>
</reference>
<feature type="transmembrane region" description="Helical" evidence="1">
    <location>
        <begin position="22"/>
        <end position="38"/>
    </location>
</feature>
<feature type="transmembrane region" description="Helical" evidence="1">
    <location>
        <begin position="50"/>
        <end position="73"/>
    </location>
</feature>
<evidence type="ECO:0000313" key="2">
    <source>
        <dbReference type="EMBL" id="CAG9315783.1"/>
    </source>
</evidence>
<dbReference type="Proteomes" id="UP001162131">
    <property type="component" value="Unassembled WGS sequence"/>
</dbReference>
<dbReference type="AlphaFoldDB" id="A0AAU9IP48"/>
<keyword evidence="3" id="KW-1185">Reference proteome</keyword>
<organism evidence="2 3">
    <name type="scientific">Blepharisma stoltei</name>
    <dbReference type="NCBI Taxonomy" id="1481888"/>
    <lineage>
        <taxon>Eukaryota</taxon>
        <taxon>Sar</taxon>
        <taxon>Alveolata</taxon>
        <taxon>Ciliophora</taxon>
        <taxon>Postciliodesmatophora</taxon>
        <taxon>Heterotrichea</taxon>
        <taxon>Heterotrichida</taxon>
        <taxon>Blepharismidae</taxon>
        <taxon>Blepharisma</taxon>
    </lineage>
</organism>
<dbReference type="EMBL" id="CAJZBQ010000014">
    <property type="protein sequence ID" value="CAG9315783.1"/>
    <property type="molecule type" value="Genomic_DNA"/>
</dbReference>
<keyword evidence="1" id="KW-0472">Membrane</keyword>
<proteinExistence type="predicted"/>
<evidence type="ECO:0000313" key="3">
    <source>
        <dbReference type="Proteomes" id="UP001162131"/>
    </source>
</evidence>
<sequence>MTVFSSDFEEKKFYWLLANNDWNAYNPFICVGIIIAFQQTRDHLLFECRFICLLLCLKLCCHDIDFFFTVMVFSGSSIGKNFMIWYFQELFFWKIFFPIWYFHGKTEIFWNFTFF</sequence>
<gene>
    <name evidence="2" type="ORF">BSTOLATCC_MIC14771</name>
</gene>
<protein>
    <submittedName>
        <fullName evidence="2">Uncharacterized protein</fullName>
    </submittedName>
</protein>
<name>A0AAU9IP48_9CILI</name>
<evidence type="ECO:0000256" key="1">
    <source>
        <dbReference type="SAM" id="Phobius"/>
    </source>
</evidence>
<feature type="transmembrane region" description="Helical" evidence="1">
    <location>
        <begin position="85"/>
        <end position="102"/>
    </location>
</feature>
<comment type="caution">
    <text evidence="2">The sequence shown here is derived from an EMBL/GenBank/DDBJ whole genome shotgun (WGS) entry which is preliminary data.</text>
</comment>
<keyword evidence="1" id="KW-0812">Transmembrane</keyword>
<keyword evidence="1" id="KW-1133">Transmembrane helix</keyword>